<dbReference type="SUPFAM" id="SSF56059">
    <property type="entry name" value="Glutathione synthetase ATP-binding domain-like"/>
    <property type="match status" value="1"/>
</dbReference>
<evidence type="ECO:0000313" key="1">
    <source>
        <dbReference type="EMBL" id="GIG20754.1"/>
    </source>
</evidence>
<name>A0A919U239_9CELL</name>
<dbReference type="GO" id="GO:0018169">
    <property type="term" value="F:ribosomal S6-glutamic acid ligase activity"/>
    <property type="evidence" value="ECO:0007669"/>
    <property type="project" value="TreeGrafter"/>
</dbReference>
<sequence length="329" mass="36212">MPPKVGIFSLKDDLHALAVQHRLQHRFGVDCVVVETDDLVVSGGLTWHVGGEDSEVALRARGGAWFDPRDLDLIWWRRSSYPQRGLPDGFDEDAAQLVTQEWRYALVGLLRTTFRGVWVDHPDRVRAAENKLDQLRAAELAGLRVPRTLVSQDPAAVRAFCTEVGDVVVKAVRGLAHRPQQTSAMDVAVVDDASIRLCPAIYQELVPGRRHLRICCFGERVLAVALDSEDLDWRWDLTRCTFEPVDLPAPTGSALATVLDRLGITMASMDAKVRPDGEVVWLEANPQGQFLFLEGLTGLDLTGPFCEFLLESARRGQAGSAQGSAVAVV</sequence>
<dbReference type="GO" id="GO:0005737">
    <property type="term" value="C:cytoplasm"/>
    <property type="evidence" value="ECO:0007669"/>
    <property type="project" value="TreeGrafter"/>
</dbReference>
<comment type="caution">
    <text evidence="1">The sequence shown here is derived from an EMBL/GenBank/DDBJ whole genome shotgun (WGS) entry which is preliminary data.</text>
</comment>
<dbReference type="PANTHER" id="PTHR21621:SF0">
    <property type="entry name" value="BETA-CITRYLGLUTAMATE SYNTHASE B-RELATED"/>
    <property type="match status" value="1"/>
</dbReference>
<organism evidence="1 2">
    <name type="scientific">Cellulomonas chitinilytica</name>
    <dbReference type="NCBI Taxonomy" id="398759"/>
    <lineage>
        <taxon>Bacteria</taxon>
        <taxon>Bacillati</taxon>
        <taxon>Actinomycetota</taxon>
        <taxon>Actinomycetes</taxon>
        <taxon>Micrococcales</taxon>
        <taxon>Cellulomonadaceae</taxon>
        <taxon>Cellulomonas</taxon>
    </lineage>
</organism>
<accession>A0A919U239</accession>
<dbReference type="EMBL" id="BONK01000004">
    <property type="protein sequence ID" value="GIG20754.1"/>
    <property type="molecule type" value="Genomic_DNA"/>
</dbReference>
<evidence type="ECO:0000313" key="2">
    <source>
        <dbReference type="Proteomes" id="UP000632740"/>
    </source>
</evidence>
<evidence type="ECO:0008006" key="3">
    <source>
        <dbReference type="Google" id="ProtNLM"/>
    </source>
</evidence>
<protein>
    <recommendedName>
        <fullName evidence="3">ATP-grasp domain-containing protein</fullName>
    </recommendedName>
</protein>
<dbReference type="GO" id="GO:0009432">
    <property type="term" value="P:SOS response"/>
    <property type="evidence" value="ECO:0007669"/>
    <property type="project" value="TreeGrafter"/>
</dbReference>
<dbReference type="PANTHER" id="PTHR21621">
    <property type="entry name" value="RIBOSOMAL PROTEIN S6 MODIFICATION PROTEIN"/>
    <property type="match status" value="1"/>
</dbReference>
<reference evidence="1" key="1">
    <citation type="submission" date="2021-01" db="EMBL/GenBank/DDBJ databases">
        <title>Whole genome shotgun sequence of Cellulomonas chitinilytica NBRC 110799.</title>
        <authorList>
            <person name="Komaki H."/>
            <person name="Tamura T."/>
        </authorList>
    </citation>
    <scope>NUCLEOTIDE SEQUENCE</scope>
    <source>
        <strain evidence="1">NBRC 110799</strain>
    </source>
</reference>
<keyword evidence="2" id="KW-1185">Reference proteome</keyword>
<dbReference type="Gene3D" id="3.30.470.20">
    <property type="entry name" value="ATP-grasp fold, B domain"/>
    <property type="match status" value="1"/>
</dbReference>
<dbReference type="AlphaFoldDB" id="A0A919U239"/>
<gene>
    <name evidence="1" type="ORF">Cch01nite_14780</name>
</gene>
<dbReference type="Proteomes" id="UP000632740">
    <property type="component" value="Unassembled WGS sequence"/>
</dbReference>
<proteinExistence type="predicted"/>
<dbReference type="RefSeq" id="WP_203750620.1">
    <property type="nucleotide sequence ID" value="NZ_BONK01000004.1"/>
</dbReference>